<gene>
    <name evidence="1" type="ORF">L3X38_026002</name>
</gene>
<protein>
    <submittedName>
        <fullName evidence="1">Uncharacterized protein</fullName>
    </submittedName>
</protein>
<evidence type="ECO:0000313" key="2">
    <source>
        <dbReference type="Proteomes" id="UP001054821"/>
    </source>
</evidence>
<comment type="caution">
    <text evidence="1">The sequence shown here is derived from an EMBL/GenBank/DDBJ whole genome shotgun (WGS) entry which is preliminary data.</text>
</comment>
<dbReference type="AlphaFoldDB" id="A0AAD4W2X8"/>
<dbReference type="Proteomes" id="UP001054821">
    <property type="component" value="Chromosome 4"/>
</dbReference>
<evidence type="ECO:0000313" key="1">
    <source>
        <dbReference type="EMBL" id="KAI5335868.1"/>
    </source>
</evidence>
<dbReference type="EMBL" id="JAJFAZ020000004">
    <property type="protein sequence ID" value="KAI5335868.1"/>
    <property type="molecule type" value="Genomic_DNA"/>
</dbReference>
<proteinExistence type="predicted"/>
<sequence>MMFFHINLSTSASLCRRHRFYQVNGPLHEWPWTILRIVFLGWQARNWLIALASITSSRILCGVLVHGRPEIAYVEIFLGKRYAPKVIPTFSIVYFADNLEHLRILDASKMRAGVVNDGVLPARILVDLHQVWLLCLFYVWLVKVLDRDEASELSIQR</sequence>
<keyword evidence="2" id="KW-1185">Reference proteome</keyword>
<reference evidence="1 2" key="1">
    <citation type="journal article" date="2022" name="G3 (Bethesda)">
        <title>Whole-genome sequence and methylome profiling of the almond [Prunus dulcis (Mill.) D.A. Webb] cultivar 'Nonpareil'.</title>
        <authorList>
            <person name="D'Amico-Willman K.M."/>
            <person name="Ouma W.Z."/>
            <person name="Meulia T."/>
            <person name="Sideli G.M."/>
            <person name="Gradziel T.M."/>
            <person name="Fresnedo-Ramirez J."/>
        </authorList>
    </citation>
    <scope>NUCLEOTIDE SEQUENCE [LARGE SCALE GENOMIC DNA]</scope>
    <source>
        <strain evidence="1">Clone GOH B32 T37-40</strain>
    </source>
</reference>
<accession>A0AAD4W2X8</accession>
<organism evidence="1 2">
    <name type="scientific">Prunus dulcis</name>
    <name type="common">Almond</name>
    <name type="synonym">Amygdalus dulcis</name>
    <dbReference type="NCBI Taxonomy" id="3755"/>
    <lineage>
        <taxon>Eukaryota</taxon>
        <taxon>Viridiplantae</taxon>
        <taxon>Streptophyta</taxon>
        <taxon>Embryophyta</taxon>
        <taxon>Tracheophyta</taxon>
        <taxon>Spermatophyta</taxon>
        <taxon>Magnoliopsida</taxon>
        <taxon>eudicotyledons</taxon>
        <taxon>Gunneridae</taxon>
        <taxon>Pentapetalae</taxon>
        <taxon>rosids</taxon>
        <taxon>fabids</taxon>
        <taxon>Rosales</taxon>
        <taxon>Rosaceae</taxon>
        <taxon>Amygdaloideae</taxon>
        <taxon>Amygdaleae</taxon>
        <taxon>Prunus</taxon>
    </lineage>
</organism>
<name>A0AAD4W2X8_PRUDU</name>